<evidence type="ECO:0000256" key="1">
    <source>
        <dbReference type="SAM" id="SignalP"/>
    </source>
</evidence>
<comment type="caution">
    <text evidence="2">The sequence shown here is derived from an EMBL/GenBank/DDBJ whole genome shotgun (WGS) entry which is preliminary data.</text>
</comment>
<name>A0A6I3XDE8_9BURK</name>
<keyword evidence="3" id="KW-1185">Reference proteome</keyword>
<keyword evidence="1" id="KW-0732">Signal</keyword>
<organism evidence="2 3">
    <name type="scientific">Pseudoduganella dura</name>
    <dbReference type="NCBI Taxonomy" id="321982"/>
    <lineage>
        <taxon>Bacteria</taxon>
        <taxon>Pseudomonadati</taxon>
        <taxon>Pseudomonadota</taxon>
        <taxon>Betaproteobacteria</taxon>
        <taxon>Burkholderiales</taxon>
        <taxon>Oxalobacteraceae</taxon>
        <taxon>Telluria group</taxon>
        <taxon>Pseudoduganella</taxon>
    </lineage>
</organism>
<feature type="chain" id="PRO_5026150405" description="PEP-CTERM sorting domain-containing protein" evidence="1">
    <location>
        <begin position="19"/>
        <end position="127"/>
    </location>
</feature>
<sequence length="127" mass="13659">MKILRAVALSLAAATVHAAPASVRHPVRNAAPFVTWHMADLQDVTQAWYFTGEALASHARDGAPWAGDRPLLRHADADLASPPPAVPAVPPQVVVPPTIPEPRMASMLLVGLVLILLRVNRKEERFG</sequence>
<evidence type="ECO:0008006" key="4">
    <source>
        <dbReference type="Google" id="ProtNLM"/>
    </source>
</evidence>
<gene>
    <name evidence="2" type="ORF">GJV26_06995</name>
</gene>
<protein>
    <recommendedName>
        <fullName evidence="4">PEP-CTERM sorting domain-containing protein</fullName>
    </recommendedName>
</protein>
<accession>A0A6I3XDE8</accession>
<dbReference type="Proteomes" id="UP000431684">
    <property type="component" value="Unassembled WGS sequence"/>
</dbReference>
<feature type="signal peptide" evidence="1">
    <location>
        <begin position="1"/>
        <end position="18"/>
    </location>
</feature>
<dbReference type="OrthoDB" id="8759802at2"/>
<evidence type="ECO:0000313" key="2">
    <source>
        <dbReference type="EMBL" id="MUI12223.1"/>
    </source>
</evidence>
<reference evidence="2 3" key="1">
    <citation type="submission" date="2019-11" db="EMBL/GenBank/DDBJ databases">
        <title>Draft Genome Sequences of Six Type Strains of the Genus Massilia.</title>
        <authorList>
            <person name="Miess H."/>
            <person name="Frediansyah A."/>
            <person name="Goeker M."/>
            <person name="Gross H."/>
        </authorList>
    </citation>
    <scope>NUCLEOTIDE SEQUENCE [LARGE SCALE GENOMIC DNA]</scope>
    <source>
        <strain evidence="2 3">DSM 17513</strain>
    </source>
</reference>
<dbReference type="RefSeq" id="WP_155708205.1">
    <property type="nucleotide sequence ID" value="NZ_BMWU01000032.1"/>
</dbReference>
<proteinExistence type="predicted"/>
<dbReference type="AlphaFoldDB" id="A0A6I3XDE8"/>
<dbReference type="EMBL" id="WNWM01000002">
    <property type="protein sequence ID" value="MUI12223.1"/>
    <property type="molecule type" value="Genomic_DNA"/>
</dbReference>
<evidence type="ECO:0000313" key="3">
    <source>
        <dbReference type="Proteomes" id="UP000431684"/>
    </source>
</evidence>